<dbReference type="Gene3D" id="1.20.1260.100">
    <property type="entry name" value="TspO/MBR protein"/>
    <property type="match status" value="1"/>
</dbReference>
<evidence type="ECO:0000256" key="1">
    <source>
        <dbReference type="SAM" id="Phobius"/>
    </source>
</evidence>
<keyword evidence="3" id="KW-1185">Reference proteome</keyword>
<dbReference type="InterPro" id="IPR038330">
    <property type="entry name" value="TspO/MBR-related_sf"/>
</dbReference>
<dbReference type="PANTHER" id="PTHR33802:SF1">
    <property type="entry name" value="XK-RELATED PROTEIN"/>
    <property type="match status" value="1"/>
</dbReference>
<feature type="transmembrane region" description="Helical" evidence="1">
    <location>
        <begin position="146"/>
        <end position="170"/>
    </location>
</feature>
<evidence type="ECO:0000313" key="2">
    <source>
        <dbReference type="EMBL" id="QHT68019.1"/>
    </source>
</evidence>
<protein>
    <submittedName>
        <fullName evidence="2">Tryptophan-rich sensory protein</fullName>
    </submittedName>
</protein>
<feature type="transmembrane region" description="Helical" evidence="1">
    <location>
        <begin position="207"/>
        <end position="224"/>
    </location>
</feature>
<accession>A0A6C0GJ94</accession>
<organism evidence="2 3">
    <name type="scientific">Rhodocytophaga rosea</name>
    <dbReference type="NCBI Taxonomy" id="2704465"/>
    <lineage>
        <taxon>Bacteria</taxon>
        <taxon>Pseudomonadati</taxon>
        <taxon>Bacteroidota</taxon>
        <taxon>Cytophagia</taxon>
        <taxon>Cytophagales</taxon>
        <taxon>Rhodocytophagaceae</taxon>
        <taxon>Rhodocytophaga</taxon>
    </lineage>
</organism>
<reference evidence="2 3" key="1">
    <citation type="submission" date="2020-01" db="EMBL/GenBank/DDBJ databases">
        <authorList>
            <person name="Kim M.K."/>
        </authorList>
    </citation>
    <scope>NUCLEOTIDE SEQUENCE [LARGE SCALE GENOMIC DNA]</scope>
    <source>
        <strain evidence="2 3">172606-1</strain>
    </source>
</reference>
<name>A0A6C0GJ94_9BACT</name>
<feature type="transmembrane region" description="Helical" evidence="1">
    <location>
        <begin position="230"/>
        <end position="248"/>
    </location>
</feature>
<dbReference type="KEGG" id="rhoz:GXP67_15900"/>
<dbReference type="PANTHER" id="PTHR33802">
    <property type="entry name" value="SI:CH211-161H7.5-RELATED"/>
    <property type="match status" value="1"/>
</dbReference>
<dbReference type="RefSeq" id="WP_162444040.1">
    <property type="nucleotide sequence ID" value="NZ_CP048222.1"/>
</dbReference>
<feature type="transmembrane region" description="Helical" evidence="1">
    <location>
        <begin position="182"/>
        <end position="200"/>
    </location>
</feature>
<feature type="transmembrane region" description="Helical" evidence="1">
    <location>
        <begin position="12"/>
        <end position="31"/>
    </location>
</feature>
<keyword evidence="1" id="KW-0472">Membrane</keyword>
<dbReference type="Proteomes" id="UP000480178">
    <property type="component" value="Chromosome"/>
</dbReference>
<gene>
    <name evidence="2" type="ORF">GXP67_15900</name>
</gene>
<keyword evidence="1" id="KW-1133">Transmembrane helix</keyword>
<feature type="transmembrane region" description="Helical" evidence="1">
    <location>
        <begin position="113"/>
        <end position="134"/>
    </location>
</feature>
<feature type="transmembrane region" description="Helical" evidence="1">
    <location>
        <begin position="51"/>
        <end position="75"/>
    </location>
</feature>
<evidence type="ECO:0000313" key="3">
    <source>
        <dbReference type="Proteomes" id="UP000480178"/>
    </source>
</evidence>
<sequence>METLGNSSRNRIWRWAALVAVLVNIFFNYNMNANPPGGLTNAEVSARYPTLFTPAGYAFSIWGVIYLSFIGYIIFQLLPSQRKQHVYDVLAKPLIITSILSICWLFSFSYELLLLSVCIIVLMLFTAIVLFVRSKEAIQSGQVNKLISVPFALYAGWLSVATIANTSLWLTSMDWEGGSWGAIPWTMIMIGVAAVLGVVVSYKLKDIVFPSVVVWAIIAIYIARQNQEQTVATFALVTAIILAVWVIVNTIRLGKKPQIQPAV</sequence>
<feature type="transmembrane region" description="Helical" evidence="1">
    <location>
        <begin position="87"/>
        <end position="107"/>
    </location>
</feature>
<keyword evidence="1" id="KW-0812">Transmembrane</keyword>
<proteinExistence type="predicted"/>
<dbReference type="AlphaFoldDB" id="A0A6C0GJ94"/>
<dbReference type="EMBL" id="CP048222">
    <property type="protein sequence ID" value="QHT68019.1"/>
    <property type="molecule type" value="Genomic_DNA"/>
</dbReference>